<keyword evidence="1" id="KW-0472">Membrane</keyword>
<gene>
    <name evidence="2" type="ORF">UFOVP1649_10</name>
</gene>
<reference evidence="2" key="1">
    <citation type="submission" date="2020-05" db="EMBL/GenBank/DDBJ databases">
        <authorList>
            <person name="Chiriac C."/>
            <person name="Salcher M."/>
            <person name="Ghai R."/>
            <person name="Kavagutti S V."/>
        </authorList>
    </citation>
    <scope>NUCLEOTIDE SEQUENCE</scope>
</reference>
<feature type="transmembrane region" description="Helical" evidence="1">
    <location>
        <begin position="6"/>
        <end position="22"/>
    </location>
</feature>
<organism evidence="2">
    <name type="scientific">uncultured Caudovirales phage</name>
    <dbReference type="NCBI Taxonomy" id="2100421"/>
    <lineage>
        <taxon>Viruses</taxon>
        <taxon>Duplodnaviria</taxon>
        <taxon>Heunggongvirae</taxon>
        <taxon>Uroviricota</taxon>
        <taxon>Caudoviricetes</taxon>
        <taxon>Peduoviridae</taxon>
        <taxon>Maltschvirus</taxon>
        <taxon>Maltschvirus maltsch</taxon>
    </lineage>
</organism>
<evidence type="ECO:0000256" key="1">
    <source>
        <dbReference type="SAM" id="Phobius"/>
    </source>
</evidence>
<dbReference type="EMBL" id="LR797519">
    <property type="protein sequence ID" value="CAB4222030.1"/>
    <property type="molecule type" value="Genomic_DNA"/>
</dbReference>
<accession>A0A6J5T386</accession>
<protein>
    <submittedName>
        <fullName evidence="2">Uncharacterized protein</fullName>
    </submittedName>
</protein>
<keyword evidence="1" id="KW-0812">Transmembrane</keyword>
<proteinExistence type="predicted"/>
<name>A0A6J5T386_9CAUD</name>
<sequence length="50" mass="5253">MNGLDFMGVALLIGTGFSWGFISGRGRGYRIGHADGLRRGKLISGAVSVK</sequence>
<evidence type="ECO:0000313" key="2">
    <source>
        <dbReference type="EMBL" id="CAB4222030.1"/>
    </source>
</evidence>
<keyword evidence="1" id="KW-1133">Transmembrane helix</keyword>